<dbReference type="AlphaFoldDB" id="A0A5B8VNR6"/>
<evidence type="ECO:0008006" key="3">
    <source>
        <dbReference type="Google" id="ProtNLM"/>
    </source>
</evidence>
<dbReference type="EMBL" id="CP042434">
    <property type="protein sequence ID" value="QEC73170.1"/>
    <property type="molecule type" value="Genomic_DNA"/>
</dbReference>
<accession>A0A5B8VNR6</accession>
<organism evidence="1 2">
    <name type="scientific">Arachidicoccus ginsenosidivorans</name>
    <dbReference type="NCBI Taxonomy" id="496057"/>
    <lineage>
        <taxon>Bacteria</taxon>
        <taxon>Pseudomonadati</taxon>
        <taxon>Bacteroidota</taxon>
        <taxon>Chitinophagia</taxon>
        <taxon>Chitinophagales</taxon>
        <taxon>Chitinophagaceae</taxon>
        <taxon>Arachidicoccus</taxon>
    </lineage>
</organism>
<dbReference type="Gene3D" id="2.180.10.10">
    <property type="entry name" value="RHS repeat-associated core"/>
    <property type="match status" value="1"/>
</dbReference>
<keyword evidence="2" id="KW-1185">Reference proteome</keyword>
<gene>
    <name evidence="1" type="ORF">FSB73_17305</name>
</gene>
<dbReference type="OrthoDB" id="965035at2"/>
<protein>
    <recommendedName>
        <fullName evidence="3">RHS repeat-associated core domain-containing protein</fullName>
    </recommendedName>
</protein>
<proteinExistence type="predicted"/>
<dbReference type="KEGG" id="agi:FSB73_17305"/>
<sequence length="109" mass="12308">MAQSNKLLYVAHQTNDANSTLGDFKYDLNITKTENTKDYTYDGNGNMISDQNKNISQISYNNLNLPSQIWEPGKGVIRYYFDATGNKLQKRTLDNTISLTTPSITTYIG</sequence>
<evidence type="ECO:0000313" key="2">
    <source>
        <dbReference type="Proteomes" id="UP000321291"/>
    </source>
</evidence>
<dbReference type="RefSeq" id="WP_146785040.1">
    <property type="nucleotide sequence ID" value="NZ_CP042434.1"/>
</dbReference>
<reference evidence="1 2" key="1">
    <citation type="journal article" date="2017" name="Int. J. Syst. Evol. Microbiol.">
        <title>Arachidicoccus ginsenosidivorans sp. nov., with ginsenoside-converting activity isolated from ginseng cultivating soil.</title>
        <authorList>
            <person name="Siddiqi M.Z."/>
            <person name="Aslam Z."/>
            <person name="Im W.T."/>
        </authorList>
    </citation>
    <scope>NUCLEOTIDE SEQUENCE [LARGE SCALE GENOMIC DNA]</scope>
    <source>
        <strain evidence="1 2">Gsoil 809</strain>
    </source>
</reference>
<evidence type="ECO:0000313" key="1">
    <source>
        <dbReference type="EMBL" id="QEC73170.1"/>
    </source>
</evidence>
<dbReference type="Proteomes" id="UP000321291">
    <property type="component" value="Chromosome"/>
</dbReference>
<name>A0A5B8VNR6_9BACT</name>